<keyword evidence="9" id="KW-0472">Membrane</keyword>
<evidence type="ECO:0000259" key="11">
    <source>
        <dbReference type="PROSITE" id="PS52015"/>
    </source>
</evidence>
<evidence type="ECO:0000256" key="10">
    <source>
        <dbReference type="SAM" id="MobiDB-lite"/>
    </source>
</evidence>
<dbReference type="EMBL" id="BAABWN010000005">
    <property type="protein sequence ID" value="GAA6168046.1"/>
    <property type="molecule type" value="Genomic_DNA"/>
</dbReference>
<feature type="compositionally biased region" description="Low complexity" evidence="10">
    <location>
        <begin position="279"/>
        <end position="297"/>
    </location>
</feature>
<feature type="compositionally biased region" description="Polar residues" evidence="10">
    <location>
        <begin position="331"/>
        <end position="355"/>
    </location>
</feature>
<dbReference type="SUPFAM" id="SSF74653">
    <property type="entry name" value="TolA/TonB C-terminal domain"/>
    <property type="match status" value="1"/>
</dbReference>
<evidence type="ECO:0000256" key="8">
    <source>
        <dbReference type="ARBA" id="ARBA00022989"/>
    </source>
</evidence>
<keyword evidence="6" id="KW-0812">Transmembrane</keyword>
<comment type="similarity">
    <text evidence="2">Belongs to the TonB family.</text>
</comment>
<dbReference type="InterPro" id="IPR051045">
    <property type="entry name" value="TonB-dependent_transducer"/>
</dbReference>
<comment type="subcellular location">
    <subcellularLocation>
        <location evidence="1">Cell inner membrane</location>
        <topology evidence="1">Single-pass membrane protein</topology>
        <orientation evidence="1">Periplasmic side</orientation>
    </subcellularLocation>
</comment>
<evidence type="ECO:0000313" key="12">
    <source>
        <dbReference type="EMBL" id="GAA6168046.1"/>
    </source>
</evidence>
<sequence length="467" mass="50719">MDHKHFWRGLIKPRSKTFLLPLLGIHVLLFSHSTYAALNGMAVLNTFGKEKYIAALYVDTPTNNANSVFLQSNSASMEFLVVDRSISRRSMGRLWAESVAINADYTLFEKYAEDLVSLTNLIKGRLVTGDKLRLTRTDVGVALELNDLSLGELESDGLFELLLQTWIGEVPPSTQFKEQLLASGDIDPQLQSRFQALSPPEGRIQQITNNWLAPPETPESTAEALPEAETVAETAVAAATTTEPEPAPPQSSQQQEVSEAPSVAAETEIASTEPEPEVEAPVVAETTAEPTPATTVEETVEEEIAEATSVTATFTPAPEQDAVSSPFEPGNDNTSESPTSDALQVASLSPATSISDAEEPTEVLSAEDLLAGQRYYSQVISAIYKNVQYPVQALRAGREGNVGLEIAVAADGELVDTAVSQKSGYRLLDREAARAVKKISPFPKPPQSLLEDDQYQFKLVVRFKLRE</sequence>
<keyword evidence="3" id="KW-0813">Transport</keyword>
<reference evidence="12 13" key="1">
    <citation type="submission" date="2024-04" db="EMBL/GenBank/DDBJ databases">
        <title>Draft genome sequence of Sessilibacter corallicola NBRC 116591.</title>
        <authorList>
            <person name="Miyakawa T."/>
            <person name="Kusuya Y."/>
            <person name="Miura T."/>
        </authorList>
    </citation>
    <scope>NUCLEOTIDE SEQUENCE [LARGE SCALE GENOMIC DNA]</scope>
    <source>
        <strain evidence="12 13">KU-00831-HH</strain>
    </source>
</reference>
<dbReference type="PANTHER" id="PTHR33446">
    <property type="entry name" value="PROTEIN TONB-RELATED"/>
    <property type="match status" value="1"/>
</dbReference>
<dbReference type="PROSITE" id="PS52015">
    <property type="entry name" value="TONB_CTD"/>
    <property type="match status" value="1"/>
</dbReference>
<evidence type="ECO:0000313" key="13">
    <source>
        <dbReference type="Proteomes" id="UP001465153"/>
    </source>
</evidence>
<accession>A0ABQ0A8U5</accession>
<keyword evidence="4" id="KW-1003">Cell membrane</keyword>
<dbReference type="Pfam" id="PF16036">
    <property type="entry name" value="Chalcone_3"/>
    <property type="match status" value="1"/>
</dbReference>
<dbReference type="PANTHER" id="PTHR33446:SF2">
    <property type="entry name" value="PROTEIN TONB"/>
    <property type="match status" value="1"/>
</dbReference>
<keyword evidence="8" id="KW-1133">Transmembrane helix</keyword>
<dbReference type="InterPro" id="IPR006260">
    <property type="entry name" value="TonB/TolA_C"/>
</dbReference>
<dbReference type="InterPro" id="IPR037682">
    <property type="entry name" value="TonB_C"/>
</dbReference>
<feature type="domain" description="TonB C-terminal" evidence="11">
    <location>
        <begin position="374"/>
        <end position="467"/>
    </location>
</feature>
<evidence type="ECO:0000256" key="7">
    <source>
        <dbReference type="ARBA" id="ARBA00022927"/>
    </source>
</evidence>
<gene>
    <name evidence="12" type="ORF">NBRC116591_18570</name>
</gene>
<dbReference type="NCBIfam" id="TIGR01352">
    <property type="entry name" value="tonB_Cterm"/>
    <property type="match status" value="1"/>
</dbReference>
<keyword evidence="7" id="KW-0653">Protein transport</keyword>
<comment type="caution">
    <text evidence="12">The sequence shown here is derived from an EMBL/GenBank/DDBJ whole genome shotgun (WGS) entry which is preliminary data.</text>
</comment>
<dbReference type="RefSeq" id="WP_353302707.1">
    <property type="nucleotide sequence ID" value="NZ_BAABWN010000005.1"/>
</dbReference>
<evidence type="ECO:0000256" key="1">
    <source>
        <dbReference type="ARBA" id="ARBA00004383"/>
    </source>
</evidence>
<feature type="region of interest" description="Disordered" evidence="10">
    <location>
        <begin position="312"/>
        <end position="360"/>
    </location>
</feature>
<dbReference type="Pfam" id="PF03544">
    <property type="entry name" value="TonB_C"/>
    <property type="match status" value="1"/>
</dbReference>
<evidence type="ECO:0000256" key="2">
    <source>
        <dbReference type="ARBA" id="ARBA00006555"/>
    </source>
</evidence>
<evidence type="ECO:0000256" key="3">
    <source>
        <dbReference type="ARBA" id="ARBA00022448"/>
    </source>
</evidence>
<name>A0ABQ0A8U5_9GAMM</name>
<feature type="compositionally biased region" description="Low complexity" evidence="10">
    <location>
        <begin position="232"/>
        <end position="263"/>
    </location>
</feature>
<evidence type="ECO:0000256" key="9">
    <source>
        <dbReference type="ARBA" id="ARBA00023136"/>
    </source>
</evidence>
<dbReference type="Gene3D" id="3.30.1150.10">
    <property type="match status" value="1"/>
</dbReference>
<protein>
    <recommendedName>
        <fullName evidence="11">TonB C-terminal domain-containing protein</fullName>
    </recommendedName>
</protein>
<proteinExistence type="inferred from homology"/>
<evidence type="ECO:0000256" key="5">
    <source>
        <dbReference type="ARBA" id="ARBA00022519"/>
    </source>
</evidence>
<feature type="region of interest" description="Disordered" evidence="10">
    <location>
        <begin position="232"/>
        <end position="300"/>
    </location>
</feature>
<dbReference type="InterPro" id="IPR016087">
    <property type="entry name" value="Chalcone_isomerase"/>
</dbReference>
<keyword evidence="5" id="KW-0997">Cell inner membrane</keyword>
<evidence type="ECO:0000256" key="6">
    <source>
        <dbReference type="ARBA" id="ARBA00022692"/>
    </source>
</evidence>
<keyword evidence="13" id="KW-1185">Reference proteome</keyword>
<dbReference type="Proteomes" id="UP001465153">
    <property type="component" value="Unassembled WGS sequence"/>
</dbReference>
<organism evidence="12 13">
    <name type="scientific">Sessilibacter corallicola</name>
    <dbReference type="NCBI Taxonomy" id="2904075"/>
    <lineage>
        <taxon>Bacteria</taxon>
        <taxon>Pseudomonadati</taxon>
        <taxon>Pseudomonadota</taxon>
        <taxon>Gammaproteobacteria</taxon>
        <taxon>Cellvibrionales</taxon>
        <taxon>Cellvibrionaceae</taxon>
        <taxon>Sessilibacter</taxon>
    </lineage>
</organism>
<evidence type="ECO:0000256" key="4">
    <source>
        <dbReference type="ARBA" id="ARBA00022475"/>
    </source>
</evidence>